<organism evidence="3 4">
    <name type="scientific">Cruoricaptor ignavus</name>
    <dbReference type="NCBI Taxonomy" id="1118202"/>
    <lineage>
        <taxon>Bacteria</taxon>
        <taxon>Pseudomonadati</taxon>
        <taxon>Bacteroidota</taxon>
        <taxon>Flavobacteriia</taxon>
        <taxon>Flavobacteriales</taxon>
        <taxon>Weeksellaceae</taxon>
        <taxon>Cruoricaptor</taxon>
    </lineage>
</organism>
<name>A0A7M1T3S8_9FLAO</name>
<dbReference type="Proteomes" id="UP000593605">
    <property type="component" value="Chromosome"/>
</dbReference>
<proteinExistence type="inferred from homology"/>
<dbReference type="EMBL" id="CP063145">
    <property type="protein sequence ID" value="QOR74415.1"/>
    <property type="molecule type" value="Genomic_DNA"/>
</dbReference>
<dbReference type="SMART" id="SM01360">
    <property type="entry name" value="A2M"/>
    <property type="match status" value="1"/>
</dbReference>
<dbReference type="Pfam" id="PF00207">
    <property type="entry name" value="A2M"/>
    <property type="match status" value="1"/>
</dbReference>
<dbReference type="InterPro" id="IPR008930">
    <property type="entry name" value="Terpenoid_cyclase/PrenylTrfase"/>
</dbReference>
<dbReference type="PANTHER" id="PTHR40094:SF1">
    <property type="entry name" value="UBIQUITIN DOMAIN-CONTAINING PROTEIN"/>
    <property type="match status" value="1"/>
</dbReference>
<evidence type="ECO:0000313" key="3">
    <source>
        <dbReference type="EMBL" id="QOR74415.1"/>
    </source>
</evidence>
<dbReference type="GO" id="GO:0004866">
    <property type="term" value="F:endopeptidase inhibitor activity"/>
    <property type="evidence" value="ECO:0007669"/>
    <property type="project" value="InterPro"/>
</dbReference>
<dbReference type="KEGG" id="civ:IMZ16_02965"/>
<gene>
    <name evidence="3" type="ORF">IMZ16_02965</name>
</gene>
<sequence length="1923" mass="223062">MNKYLLIFILFFGIMPVFGQNFYEQQWKKIESNYREGRYKNNLPLILEIQERALKEGNSAELIRSLKSEFSIVNNTYDDEKNDVATQFFTKLSTVEKQLKNQDRLLYKVLLGSFLYEYYQENKWKINQRTSVDNQDVTQIETWTKMDFKNHLLKSFNELEAEKPQLQKVSLKPYQKIFQDDFDLEFTPTLADWVAIQQIEFLDDDQLFTANEIKANQQKINEIYDERIAENSGNAKLRFQHLQLKFNCEKQKCKDEIAQLEWLYNSGGKNDYKIFIAENIANLYRRKGENIKALEILENAKNSFKNSKYINIIVNKENDIKQSTLTLDYELVTKSDKPIHLVAEHKNLEKFTLNIFQVADAESFKNHLFHNYKFPISSVKKKLYTTENFTLPSKKDYKSYKTSLEIPALPSGIYIAEYQIDKEKEQFYFIASEYRIIEIAPSVNQHSKIYQLVNRENGKPVPNIPVEIFRDVKTGKVSTITDEQGRFSFASENYYGFEGFVKFRGNNFELYNFSSHKFYSGNYPNSLTQIFLDRAIYRPGQTVYFKVINTKLNGEKETVNAGVSQSVSLLDANREILQTKEFTANEFGSYSGNFVLPHGKLNGYFSIKIGNEYKSFRVEEYKRPKFEVAFEPLKNEYKYGETIELKGNAASFSGVPLSNIAVNFEIKKRNMRWRYFPWFEPREDNENSILGETKTNERGEFTIKIDLKKDESLEGIQVDNFEILADVTDINGETQSATKTITVASVSHYISAENLGKIFSGEDAKIKVETKNYSGENLQKPYQIRLEKLREPQQIFRENFRSEIQDLPKMSREEFVRKFPNDRFSKEDLTENWPTEKLILNKTQQPSGNAEISLGELEAGTYRLEFFNVEGNDTIRTTQYFTVWDKAGKNFPRTMLEVLPEKKSFDRGEKARIFVYSSVLDAQLKIFLQNGDGNVKPHEIAMKNGLYEYAVEIPRDEKIKSLQLDFQIIAFNDFQTKTLTLPINQEDKSLKIETVTFRDKIEPNSKEKWTVKISGQNSEKINAEVLATMYDKSLDNFSPNYFNWRKLYRDTARFYSYGNSWQKLEKSYWRKNFKYLETYRISEPKFRWFNEGLEYGNAVAYSANVMYQAAPAPMSVGKNRTAKTMAYAESARDLAETKKTDFAEKPADLEKVKVRQNLQETAFFYPNLLTDQDGNVHFEFTSPEALTKWKLMFLAHTKDARAATLEKDVVTQKEFSVTPNFPRFLRENDEIQIQARISNLSAKALSGSAQLQVLDAFTNENITEKFGQNLVQNFSVNAAENSVANWILKVPYGVESVVLKVVAKAGNFSDGEQNAVAILPNRMLITDAQPIFVKQGETKTFTLKNLAENQSATASNYANTLELTTNPIWEVILALPSLKEDANISADVQFNKWFADVLASKIFKQNPRLQKVFEEYQSKDLLKSNLEKNQELKQLLLEETPWVFRSKHEAQQMQDLARLFDANTMRQSIKTDWDDLMKWQNSDGGFSWVRNSPSSYYVSVYILKNLGRIYEWLGGNLAEYQAGSQRKMVEKLVKYVENEALRYYDLEKKNVWNNFVLDYLDARHYWEKEFPLKGKGAQLKALIIQKAPKAEIRDFTFYGLHRAALLFDFYGLKTQSDKLMTYLKETSAETQTQGVYWKENLNSWGWYSSKIVNHSGALEAFQKLRPKDENFIEELKIWLITQKEVSSWDTSRSTAEVIFTIMNSGKSWTSLESDKATIIWGGKPLANPDAKATGYIKTTVKPEIIDKSLAEVTVTKPGAGIVQGGVFWQYYEDLEKVKSSENYISITKEIYRKINTENGEQLQKISEQTPLKIGDRISVRLILNTDRNLEFVHLKDMRAAGFEPVDVLSGYHWKNSLGYYQSTKDASTNFYIQYMPKGRYVFEYELVCNAAGSFSNGFSTLQNYYAPQMNARSKGERIFISDK</sequence>
<protein>
    <recommendedName>
        <fullName evidence="2">Alpha-2-macroglobulin domain-containing protein</fullName>
    </recommendedName>
</protein>
<evidence type="ECO:0000256" key="1">
    <source>
        <dbReference type="ARBA" id="ARBA00010556"/>
    </source>
</evidence>
<dbReference type="Gene3D" id="1.50.10.20">
    <property type="match status" value="1"/>
</dbReference>
<dbReference type="SUPFAM" id="SSF48239">
    <property type="entry name" value="Terpenoid cyclases/Protein prenyltransferases"/>
    <property type="match status" value="1"/>
</dbReference>
<feature type="domain" description="Alpha-2-macroglobulin" evidence="2">
    <location>
        <begin position="1161"/>
        <end position="1251"/>
    </location>
</feature>
<dbReference type="Gene3D" id="2.60.40.1930">
    <property type="match status" value="1"/>
</dbReference>
<dbReference type="InterPro" id="IPR051802">
    <property type="entry name" value="YfhM-like"/>
</dbReference>
<dbReference type="PANTHER" id="PTHR40094">
    <property type="entry name" value="ALPHA-2-MACROGLOBULIN HOMOLOG"/>
    <property type="match status" value="1"/>
</dbReference>
<dbReference type="InterPro" id="IPR001599">
    <property type="entry name" value="Macroglobln_a2"/>
</dbReference>
<accession>A0A7M1T3S8</accession>
<evidence type="ECO:0000313" key="4">
    <source>
        <dbReference type="Proteomes" id="UP000593605"/>
    </source>
</evidence>
<dbReference type="Pfam" id="PF17973">
    <property type="entry name" value="bMG10"/>
    <property type="match status" value="1"/>
</dbReference>
<dbReference type="InterPro" id="IPR041246">
    <property type="entry name" value="Bact_MG10"/>
</dbReference>
<dbReference type="Pfam" id="PF01835">
    <property type="entry name" value="MG2"/>
    <property type="match status" value="1"/>
</dbReference>
<comment type="similarity">
    <text evidence="1">Belongs to the protease inhibitor I39 (alpha-2-macroglobulin) family. Bacterial alpha-2-macroglobulin subfamily.</text>
</comment>
<evidence type="ECO:0000259" key="2">
    <source>
        <dbReference type="SMART" id="SM01360"/>
    </source>
</evidence>
<reference evidence="3 4" key="1">
    <citation type="submission" date="2020-10" db="EMBL/GenBank/DDBJ databases">
        <title>Complete genome of Cruoricapor ignavus strain M1214 isolated from the blood culture of a febrile patient.</title>
        <authorList>
            <person name="Guglielmino C.J.D."/>
        </authorList>
    </citation>
    <scope>NUCLEOTIDE SEQUENCE [LARGE SCALE GENOMIC DNA]</scope>
    <source>
        <strain evidence="3 4">M1214</strain>
    </source>
</reference>
<dbReference type="InterPro" id="IPR002890">
    <property type="entry name" value="MG2"/>
</dbReference>